<sequence length="298" mass="33676">MANNLLVYTLTFATVIVACSGSAIPMWEYLSRGEKMSHLYSMFAKQVSSYCKTNRDLVSKPQCKRELLTHGLEMLQKMPESHLDSMDPYQRGANDIIWDSMMEGHPSKPQKKEVSTSSPIMLPKNGEYARNPLFDGLDTAPVPKKPTTHQDYAMGMDSDAIYQNYRLPEASSDVFYSDPTNYLAQEAPTNVRPQYARPPGVAESRNYLTGPMVVRVMPDGSPVAEDRQRSLPKDDDRDEMTIGRARLPTIDQIARSFSTTQNRIDDRTESAATQPTASYRRYPTYRTIRRSGGVVSFY</sequence>
<feature type="transmembrane region" description="Helical" evidence="2">
    <location>
        <begin position="6"/>
        <end position="27"/>
    </location>
</feature>
<reference evidence="3" key="1">
    <citation type="submission" date="2022-08" db="UniProtKB">
        <authorList>
            <consortium name="EnsemblMetazoa"/>
        </authorList>
    </citation>
    <scope>IDENTIFICATION</scope>
    <source>
        <strain evidence="3">Israel</strain>
    </source>
</reference>
<dbReference type="CTD" id="37968"/>
<evidence type="ECO:0000313" key="4">
    <source>
        <dbReference type="Proteomes" id="UP000092462"/>
    </source>
</evidence>
<feature type="region of interest" description="Disordered" evidence="1">
    <location>
        <begin position="219"/>
        <end position="240"/>
    </location>
</feature>
<keyword evidence="4" id="KW-1185">Reference proteome</keyword>
<keyword evidence="2" id="KW-0472">Membrane</keyword>
<dbReference type="GeneID" id="129804355"/>
<dbReference type="AlphaFoldDB" id="A0A1B0GLX9"/>
<dbReference type="RefSeq" id="XP_055707579.1">
    <property type="nucleotide sequence ID" value="XM_055851604.1"/>
</dbReference>
<dbReference type="VEuPathDB" id="VectorBase:PPAPM1_010482"/>
<evidence type="ECO:0000256" key="1">
    <source>
        <dbReference type="SAM" id="MobiDB-lite"/>
    </source>
</evidence>
<organism evidence="3 4">
    <name type="scientific">Phlebotomus papatasi</name>
    <name type="common">Sandfly</name>
    <dbReference type="NCBI Taxonomy" id="29031"/>
    <lineage>
        <taxon>Eukaryota</taxon>
        <taxon>Metazoa</taxon>
        <taxon>Ecdysozoa</taxon>
        <taxon>Arthropoda</taxon>
        <taxon>Hexapoda</taxon>
        <taxon>Insecta</taxon>
        <taxon>Pterygota</taxon>
        <taxon>Neoptera</taxon>
        <taxon>Endopterygota</taxon>
        <taxon>Diptera</taxon>
        <taxon>Nematocera</taxon>
        <taxon>Psychodoidea</taxon>
        <taxon>Psychodidae</taxon>
        <taxon>Phlebotomus</taxon>
        <taxon>Phlebotomus</taxon>
    </lineage>
</organism>
<proteinExistence type="predicted"/>
<dbReference type="EnsemblMetazoa" id="PPAI000139-RA">
    <property type="protein sequence ID" value="PPAI000139-PA"/>
    <property type="gene ID" value="PPAI000139"/>
</dbReference>
<accession>A0A1B0GLX9</accession>
<feature type="compositionally biased region" description="Basic and acidic residues" evidence="1">
    <location>
        <begin position="224"/>
        <end position="240"/>
    </location>
</feature>
<dbReference type="OrthoDB" id="6359856at2759"/>
<keyword evidence="2" id="KW-1133">Transmembrane helix</keyword>
<dbReference type="Proteomes" id="UP000092462">
    <property type="component" value="Unassembled WGS sequence"/>
</dbReference>
<keyword evidence="2" id="KW-0812">Transmembrane</keyword>
<dbReference type="KEGG" id="ppap:129804355"/>
<evidence type="ECO:0000313" key="3">
    <source>
        <dbReference type="EnsemblMetazoa" id="PPAI000139-PA"/>
    </source>
</evidence>
<evidence type="ECO:0000256" key="2">
    <source>
        <dbReference type="SAM" id="Phobius"/>
    </source>
</evidence>
<protein>
    <submittedName>
        <fullName evidence="3">Uncharacterized protein</fullName>
    </submittedName>
</protein>
<dbReference type="VEuPathDB" id="VectorBase:PPAI000139"/>
<dbReference type="EMBL" id="AJVK01020085">
    <property type="status" value="NOT_ANNOTATED_CDS"/>
    <property type="molecule type" value="Genomic_DNA"/>
</dbReference>
<name>A0A1B0GLX9_PHLPP</name>